<dbReference type="Proteomes" id="UP000321118">
    <property type="component" value="Unassembled WGS sequence"/>
</dbReference>
<accession>A0A510V230</accession>
<evidence type="ECO:0000259" key="1">
    <source>
        <dbReference type="Pfam" id="PF03372"/>
    </source>
</evidence>
<protein>
    <recommendedName>
        <fullName evidence="1">Endonuclease/exonuclease/phosphatase domain-containing protein</fullName>
    </recommendedName>
</protein>
<dbReference type="PANTHER" id="PTHR14859">
    <property type="entry name" value="CALCOFLUOR WHITE HYPERSENSITIVE PROTEIN PRECURSOR"/>
    <property type="match status" value="1"/>
</dbReference>
<evidence type="ECO:0000313" key="3">
    <source>
        <dbReference type="Proteomes" id="UP000321118"/>
    </source>
</evidence>
<dbReference type="Gene3D" id="3.60.10.10">
    <property type="entry name" value="Endonuclease/exonuclease/phosphatase"/>
    <property type="match status" value="1"/>
</dbReference>
<dbReference type="InterPro" id="IPR005135">
    <property type="entry name" value="Endo/exonuclease/phosphatase"/>
</dbReference>
<comment type="caution">
    <text evidence="2">The sequence shown here is derived from an EMBL/GenBank/DDBJ whole genome shotgun (WGS) entry which is preliminary data.</text>
</comment>
<dbReference type="GO" id="GO:0016020">
    <property type="term" value="C:membrane"/>
    <property type="evidence" value="ECO:0007669"/>
    <property type="project" value="GOC"/>
</dbReference>
<dbReference type="GO" id="GO:0006506">
    <property type="term" value="P:GPI anchor biosynthetic process"/>
    <property type="evidence" value="ECO:0007669"/>
    <property type="project" value="TreeGrafter"/>
</dbReference>
<dbReference type="SUPFAM" id="SSF56219">
    <property type="entry name" value="DNase I-like"/>
    <property type="match status" value="1"/>
</dbReference>
<name>A0A510V230_9CELL</name>
<sequence>MRVMSWNVWWRFGPSWSAREVGIHEVVRRVQPDVLGLQETWASADETQANLLAARLAGYAVFQRSSIPPLPDPPESPEQDGIEIGVALVSRWPILEAHGHPLPAVHREPPTALVAALDHPLGPLHVIVACTEWHTAFRDDHLAQTRALAELITDPAFDGDLPVLLLGDLNARPGTPEIDLLTAVATDLWTAGGGAEDAVTLSSSTPYAPLEAVRQIDRRIDYAFARPGRPGRALVASGSVLAATEPVGGTYPSDHFATVSDLDEYAR</sequence>
<dbReference type="InterPro" id="IPR036691">
    <property type="entry name" value="Endo/exonu/phosph_ase_sf"/>
</dbReference>
<dbReference type="EMBL" id="BJUB01000004">
    <property type="protein sequence ID" value="GEK20919.1"/>
    <property type="molecule type" value="Genomic_DNA"/>
</dbReference>
<dbReference type="InterPro" id="IPR051916">
    <property type="entry name" value="GPI-anchor_lipid_remodeler"/>
</dbReference>
<organism evidence="2 3">
    <name type="scientific">Cellulomonas xylanilytica</name>
    <dbReference type="NCBI Taxonomy" id="233583"/>
    <lineage>
        <taxon>Bacteria</taxon>
        <taxon>Bacillati</taxon>
        <taxon>Actinomycetota</taxon>
        <taxon>Actinomycetes</taxon>
        <taxon>Micrococcales</taxon>
        <taxon>Cellulomonadaceae</taxon>
        <taxon>Cellulomonas</taxon>
    </lineage>
</organism>
<reference evidence="2 3" key="1">
    <citation type="submission" date="2019-07" db="EMBL/GenBank/DDBJ databases">
        <title>Whole genome shotgun sequence of Cellulomonas xylanilytica NBRC 101102.</title>
        <authorList>
            <person name="Hosoyama A."/>
            <person name="Uohara A."/>
            <person name="Ohji S."/>
            <person name="Ichikawa N."/>
        </authorList>
    </citation>
    <scope>NUCLEOTIDE SEQUENCE [LARGE SCALE GENOMIC DNA]</scope>
    <source>
        <strain evidence="2 3">NBRC 101102</strain>
    </source>
</reference>
<dbReference type="Pfam" id="PF03372">
    <property type="entry name" value="Exo_endo_phos"/>
    <property type="match status" value="1"/>
</dbReference>
<proteinExistence type="predicted"/>
<dbReference type="GO" id="GO:0003824">
    <property type="term" value="F:catalytic activity"/>
    <property type="evidence" value="ECO:0007669"/>
    <property type="project" value="InterPro"/>
</dbReference>
<dbReference type="AlphaFoldDB" id="A0A510V230"/>
<gene>
    <name evidence="2" type="ORF">CXY01_14390</name>
</gene>
<evidence type="ECO:0000313" key="2">
    <source>
        <dbReference type="EMBL" id="GEK20919.1"/>
    </source>
</evidence>
<keyword evidence="3" id="KW-1185">Reference proteome</keyword>
<feature type="domain" description="Endonuclease/exonuclease/phosphatase" evidence="1">
    <location>
        <begin position="4"/>
        <end position="255"/>
    </location>
</feature>
<dbReference type="PANTHER" id="PTHR14859:SF1">
    <property type="entry name" value="PGAP2-INTERACTING PROTEIN"/>
    <property type="match status" value="1"/>
</dbReference>